<keyword evidence="3" id="KW-1185">Reference proteome</keyword>
<comment type="caution">
    <text evidence="2">The sequence shown here is derived from an EMBL/GenBank/DDBJ whole genome shotgun (WGS) entry which is preliminary data.</text>
</comment>
<sequence length="81" mass="9351">MNGLGQGFQWSRACVFFLDLEIEGVDRATALDGLRSTVNNHRTNYWYKLQFVQRRRDVGGRGSLGLHFNPKDKAHSRQRSL</sequence>
<feature type="region of interest" description="Disordered" evidence="1">
    <location>
        <begin position="62"/>
        <end position="81"/>
    </location>
</feature>
<dbReference type="AlphaFoldDB" id="A0A8X6JS16"/>
<dbReference type="OrthoDB" id="10545944at2759"/>
<evidence type="ECO:0000313" key="3">
    <source>
        <dbReference type="Proteomes" id="UP000886998"/>
    </source>
</evidence>
<protein>
    <submittedName>
        <fullName evidence="2">Uncharacterized protein</fullName>
    </submittedName>
</protein>
<dbReference type="Proteomes" id="UP000886998">
    <property type="component" value="Unassembled WGS sequence"/>
</dbReference>
<evidence type="ECO:0000256" key="1">
    <source>
        <dbReference type="SAM" id="MobiDB-lite"/>
    </source>
</evidence>
<name>A0A8X6JS16_9ARAC</name>
<evidence type="ECO:0000313" key="2">
    <source>
        <dbReference type="EMBL" id="GFS33003.1"/>
    </source>
</evidence>
<proteinExistence type="predicted"/>
<accession>A0A8X6JS16</accession>
<organism evidence="2 3">
    <name type="scientific">Trichonephila inaurata madagascariensis</name>
    <dbReference type="NCBI Taxonomy" id="2747483"/>
    <lineage>
        <taxon>Eukaryota</taxon>
        <taxon>Metazoa</taxon>
        <taxon>Ecdysozoa</taxon>
        <taxon>Arthropoda</taxon>
        <taxon>Chelicerata</taxon>
        <taxon>Arachnida</taxon>
        <taxon>Araneae</taxon>
        <taxon>Araneomorphae</taxon>
        <taxon>Entelegynae</taxon>
        <taxon>Araneoidea</taxon>
        <taxon>Nephilidae</taxon>
        <taxon>Trichonephila</taxon>
        <taxon>Trichonephila inaurata</taxon>
    </lineage>
</organism>
<gene>
    <name evidence="2" type="ORF">TNIN_412161</name>
</gene>
<dbReference type="EMBL" id="BMAV01024409">
    <property type="protein sequence ID" value="GFS33003.1"/>
    <property type="molecule type" value="Genomic_DNA"/>
</dbReference>
<reference evidence="2" key="1">
    <citation type="submission" date="2020-08" db="EMBL/GenBank/DDBJ databases">
        <title>Multicomponent nature underlies the extraordinary mechanical properties of spider dragline silk.</title>
        <authorList>
            <person name="Kono N."/>
            <person name="Nakamura H."/>
            <person name="Mori M."/>
            <person name="Yoshida Y."/>
            <person name="Ohtoshi R."/>
            <person name="Malay A.D."/>
            <person name="Moran D.A.P."/>
            <person name="Tomita M."/>
            <person name="Numata K."/>
            <person name="Arakawa K."/>
        </authorList>
    </citation>
    <scope>NUCLEOTIDE SEQUENCE</scope>
</reference>